<reference evidence="2 3" key="1">
    <citation type="submission" date="2016-10" db="EMBL/GenBank/DDBJ databases">
        <authorList>
            <person name="de Groot N.N."/>
        </authorList>
    </citation>
    <scope>NUCLEOTIDE SEQUENCE [LARGE SCALE GENOMIC DNA]</scope>
    <source>
        <strain evidence="2 3">Nm146</strain>
    </source>
</reference>
<dbReference type="Proteomes" id="UP000199561">
    <property type="component" value="Unassembled WGS sequence"/>
</dbReference>
<evidence type="ECO:0000256" key="1">
    <source>
        <dbReference type="SAM" id="SignalP"/>
    </source>
</evidence>
<feature type="chain" id="PRO_5011699316" evidence="1">
    <location>
        <begin position="24"/>
        <end position="185"/>
    </location>
</feature>
<organism evidence="2 3">
    <name type="scientific">Nitrosomonas nitrosa</name>
    <dbReference type="NCBI Taxonomy" id="52442"/>
    <lineage>
        <taxon>Bacteria</taxon>
        <taxon>Pseudomonadati</taxon>
        <taxon>Pseudomonadota</taxon>
        <taxon>Betaproteobacteria</taxon>
        <taxon>Nitrosomonadales</taxon>
        <taxon>Nitrosomonadaceae</taxon>
        <taxon>Nitrosomonas</taxon>
    </lineage>
</organism>
<feature type="signal peptide" evidence="1">
    <location>
        <begin position="1"/>
        <end position="23"/>
    </location>
</feature>
<keyword evidence="1" id="KW-0732">Signal</keyword>
<dbReference type="EMBL" id="FOUF01000026">
    <property type="protein sequence ID" value="SFM66784.1"/>
    <property type="molecule type" value="Genomic_DNA"/>
</dbReference>
<dbReference type="AlphaFoldDB" id="A0A1I4SQQ4"/>
<accession>A0A1I4SQQ4</accession>
<evidence type="ECO:0000313" key="2">
    <source>
        <dbReference type="EMBL" id="SFM66784.1"/>
    </source>
</evidence>
<evidence type="ECO:0000313" key="3">
    <source>
        <dbReference type="Proteomes" id="UP000199561"/>
    </source>
</evidence>
<name>A0A1I4SQQ4_9PROT</name>
<sequence>MMSRGFLDFLLLITAMLAAPAWAQEKCLVKLEFENITHEQVSALINDTGVPAIVAASWQSALNKFPTKHPKGKIAKYDLNGDGIEETILYLSGAGMCGQGGCHLIFFQLDPENEKLAYQTARSGSADILILDDRSNNGFHNIAIKPRDKTGLPAANEYTRYRWKNGDLKQTDEIIRFQHRSDHCD</sequence>
<dbReference type="RefSeq" id="WP_143068237.1">
    <property type="nucleotide sequence ID" value="NZ_FOUF01000026.1"/>
</dbReference>
<protein>
    <submittedName>
        <fullName evidence="2">Uncharacterized protein</fullName>
    </submittedName>
</protein>
<dbReference type="STRING" id="52442.SAMN05421880_1266"/>
<gene>
    <name evidence="2" type="ORF">SAMN05421880_1266</name>
</gene>
<keyword evidence="3" id="KW-1185">Reference proteome</keyword>
<proteinExistence type="predicted"/>